<dbReference type="Proteomes" id="UP000499080">
    <property type="component" value="Unassembled WGS sequence"/>
</dbReference>
<dbReference type="AlphaFoldDB" id="A0A4Y2V1P1"/>
<dbReference type="EMBL" id="BGPR01042067">
    <property type="protein sequence ID" value="GBO18442.1"/>
    <property type="molecule type" value="Genomic_DNA"/>
</dbReference>
<gene>
    <name evidence="1" type="ORF">AVEN_179977_1</name>
</gene>
<reference evidence="1 2" key="1">
    <citation type="journal article" date="2019" name="Sci. Rep.">
        <title>Orb-weaving spider Araneus ventricosus genome elucidates the spidroin gene catalogue.</title>
        <authorList>
            <person name="Kono N."/>
            <person name="Nakamura H."/>
            <person name="Ohtoshi R."/>
            <person name="Moran D.A.P."/>
            <person name="Shinohara A."/>
            <person name="Yoshida Y."/>
            <person name="Fujiwara M."/>
            <person name="Mori M."/>
            <person name="Tomita M."/>
            <person name="Arakawa K."/>
        </authorList>
    </citation>
    <scope>NUCLEOTIDE SEQUENCE [LARGE SCALE GENOMIC DNA]</scope>
</reference>
<keyword evidence="2" id="KW-1185">Reference proteome</keyword>
<accession>A0A4Y2V1P1</accession>
<protein>
    <submittedName>
        <fullName evidence="1">Uncharacterized protein</fullName>
    </submittedName>
</protein>
<evidence type="ECO:0000313" key="2">
    <source>
        <dbReference type="Proteomes" id="UP000499080"/>
    </source>
</evidence>
<sequence length="108" mass="12283">MNNCGVYCYRWDIGVAVVRTGSRGVCLDTLRSLKIYLTFIAVLSRWRISDIGHELQNNFAAVTSFRQNPPLGIGVLEANSKLLDQRVRPDYIENSPCTLTLCMLNPYW</sequence>
<organism evidence="1 2">
    <name type="scientific">Araneus ventricosus</name>
    <name type="common">Orbweaver spider</name>
    <name type="synonym">Epeira ventricosa</name>
    <dbReference type="NCBI Taxonomy" id="182803"/>
    <lineage>
        <taxon>Eukaryota</taxon>
        <taxon>Metazoa</taxon>
        <taxon>Ecdysozoa</taxon>
        <taxon>Arthropoda</taxon>
        <taxon>Chelicerata</taxon>
        <taxon>Arachnida</taxon>
        <taxon>Araneae</taxon>
        <taxon>Araneomorphae</taxon>
        <taxon>Entelegynae</taxon>
        <taxon>Araneoidea</taxon>
        <taxon>Araneidae</taxon>
        <taxon>Araneus</taxon>
    </lineage>
</organism>
<proteinExistence type="predicted"/>
<comment type="caution">
    <text evidence="1">The sequence shown here is derived from an EMBL/GenBank/DDBJ whole genome shotgun (WGS) entry which is preliminary data.</text>
</comment>
<evidence type="ECO:0000313" key="1">
    <source>
        <dbReference type="EMBL" id="GBO18442.1"/>
    </source>
</evidence>
<name>A0A4Y2V1P1_ARAVE</name>